<dbReference type="Pfam" id="PF10453">
    <property type="entry name" value="NUFIP1"/>
    <property type="match status" value="1"/>
</dbReference>
<reference evidence="7" key="1">
    <citation type="journal article" date="2020" name="Stud. Mycol.">
        <title>101 Dothideomycetes genomes: a test case for predicting lifestyles and emergence of pathogens.</title>
        <authorList>
            <person name="Haridas S."/>
            <person name="Albert R."/>
            <person name="Binder M."/>
            <person name="Bloem J."/>
            <person name="Labutti K."/>
            <person name="Salamov A."/>
            <person name="Andreopoulos B."/>
            <person name="Baker S."/>
            <person name="Barry K."/>
            <person name="Bills G."/>
            <person name="Bluhm B."/>
            <person name="Cannon C."/>
            <person name="Castanera R."/>
            <person name="Culley D."/>
            <person name="Daum C."/>
            <person name="Ezra D."/>
            <person name="Gonzalez J."/>
            <person name="Henrissat B."/>
            <person name="Kuo A."/>
            <person name="Liang C."/>
            <person name="Lipzen A."/>
            <person name="Lutzoni F."/>
            <person name="Magnuson J."/>
            <person name="Mondo S."/>
            <person name="Nolan M."/>
            <person name="Ohm R."/>
            <person name="Pangilinan J."/>
            <person name="Park H.-J."/>
            <person name="Ramirez L."/>
            <person name="Alfaro M."/>
            <person name="Sun H."/>
            <person name="Tritt A."/>
            <person name="Yoshinaga Y."/>
            <person name="Zwiers L.-H."/>
            <person name="Turgeon B."/>
            <person name="Goodwin S."/>
            <person name="Spatafora J."/>
            <person name="Crous P."/>
            <person name="Grigoriev I."/>
        </authorList>
    </citation>
    <scope>NUCLEOTIDE SEQUENCE</scope>
    <source>
        <strain evidence="7">CBS 379.55</strain>
    </source>
</reference>
<dbReference type="PANTHER" id="PTHR13309">
    <property type="entry name" value="NUCLEAR FRAGILE X MENTAL RETARDATION PROTEIN INTERACTING PROTEIN 1"/>
    <property type="match status" value="1"/>
</dbReference>
<evidence type="ECO:0000259" key="6">
    <source>
        <dbReference type="PROSITE" id="PS50103"/>
    </source>
</evidence>
<protein>
    <recommendedName>
        <fullName evidence="6">C3H1-type domain-containing protein</fullName>
    </recommendedName>
</protein>
<accession>A0A6A6JMW1</accession>
<evidence type="ECO:0000256" key="1">
    <source>
        <dbReference type="ARBA" id="ARBA00022723"/>
    </source>
</evidence>
<feature type="compositionally biased region" description="Pro residues" evidence="5">
    <location>
        <begin position="325"/>
        <end position="341"/>
    </location>
</feature>
<dbReference type="PANTHER" id="PTHR13309:SF0">
    <property type="entry name" value="FMR1-INTERACTING PROTEIN NUFIP1"/>
    <property type="match status" value="1"/>
</dbReference>
<organism evidence="7 8">
    <name type="scientific">Westerdykella ornata</name>
    <dbReference type="NCBI Taxonomy" id="318751"/>
    <lineage>
        <taxon>Eukaryota</taxon>
        <taxon>Fungi</taxon>
        <taxon>Dikarya</taxon>
        <taxon>Ascomycota</taxon>
        <taxon>Pezizomycotina</taxon>
        <taxon>Dothideomycetes</taxon>
        <taxon>Pleosporomycetidae</taxon>
        <taxon>Pleosporales</taxon>
        <taxon>Sporormiaceae</taxon>
        <taxon>Westerdykella</taxon>
    </lineage>
</organism>
<dbReference type="Pfam" id="PF00642">
    <property type="entry name" value="zf-CCCH"/>
    <property type="match status" value="1"/>
</dbReference>
<feature type="zinc finger region" description="C3H1-type" evidence="4">
    <location>
        <begin position="351"/>
        <end position="379"/>
    </location>
</feature>
<feature type="compositionally biased region" description="Basic and acidic residues" evidence="5">
    <location>
        <begin position="239"/>
        <end position="251"/>
    </location>
</feature>
<keyword evidence="3 4" id="KW-0862">Zinc</keyword>
<evidence type="ECO:0000256" key="2">
    <source>
        <dbReference type="ARBA" id="ARBA00022771"/>
    </source>
</evidence>
<dbReference type="SUPFAM" id="SSF90229">
    <property type="entry name" value="CCCH zinc finger"/>
    <property type="match status" value="1"/>
</dbReference>
<dbReference type="InterPro" id="IPR036855">
    <property type="entry name" value="Znf_CCCH_sf"/>
</dbReference>
<evidence type="ECO:0000256" key="3">
    <source>
        <dbReference type="ARBA" id="ARBA00022833"/>
    </source>
</evidence>
<feature type="domain" description="C3H1-type" evidence="6">
    <location>
        <begin position="351"/>
        <end position="379"/>
    </location>
</feature>
<feature type="compositionally biased region" description="Polar residues" evidence="5">
    <location>
        <begin position="23"/>
        <end position="36"/>
    </location>
</feature>
<feature type="compositionally biased region" description="Polar residues" evidence="5">
    <location>
        <begin position="219"/>
        <end position="235"/>
    </location>
</feature>
<feature type="region of interest" description="Disordered" evidence="5">
    <location>
        <begin position="205"/>
        <end position="353"/>
    </location>
</feature>
<dbReference type="PROSITE" id="PS50103">
    <property type="entry name" value="ZF_C3H1"/>
    <property type="match status" value="1"/>
</dbReference>
<dbReference type="RefSeq" id="XP_033655113.1">
    <property type="nucleotide sequence ID" value="XM_033800232.1"/>
</dbReference>
<dbReference type="SMART" id="SM00356">
    <property type="entry name" value="ZnF_C3H1"/>
    <property type="match status" value="1"/>
</dbReference>
<keyword evidence="8" id="KW-1185">Reference proteome</keyword>
<dbReference type="InterPro" id="IPR039136">
    <property type="entry name" value="NUFIP1-like"/>
</dbReference>
<dbReference type="GO" id="GO:0003723">
    <property type="term" value="F:RNA binding"/>
    <property type="evidence" value="ECO:0007669"/>
    <property type="project" value="InterPro"/>
</dbReference>
<feature type="compositionally biased region" description="Acidic residues" evidence="5">
    <location>
        <begin position="297"/>
        <end position="310"/>
    </location>
</feature>
<dbReference type="Gene3D" id="4.10.1000.10">
    <property type="entry name" value="Zinc finger, CCCH-type"/>
    <property type="match status" value="1"/>
</dbReference>
<sequence length="417" mass="45070">MTCPSTAQPPQNVGSHNGYVPYTGNSAAISSSPQPNNKRKRGDNGLYQKTPQASIPTQTVPPNAKPQRAKVATAPAVPSFGFTLPTVAPAVPQPADAKKEGEKKRKKIQLGLTGKEVDMDDTKSVGEQEENDEGIDEEAELALKMGVQGMAFEHNGMQISLQTPAEITAWLRDRRKEYPTRQRVAEKAQEAAERRAKELEFLHKVQGGKTVKKEPPDSSIVSTPATVVPQSSSGTKAEILQELRAKVENSRPGKQKPSDPSNPTAVDLGLGYASDSASESGYSILDEESSAVSSSSEDSDESSDDTDSDSGPETQSSKVEVPAIVVPPPAPAHAPAPPPTPAQTSLNVEKNEERRICSSWRNNGSCRYGKHCRYAHPPKTKEKRMGLYERLVEQEKDKADRLALDAIKWLGRNGFLG</sequence>
<feature type="compositionally biased region" description="Basic and acidic residues" evidence="5">
    <location>
        <begin position="115"/>
        <end position="126"/>
    </location>
</feature>
<keyword evidence="2 4" id="KW-0863">Zinc-finger</keyword>
<dbReference type="GeneID" id="54553407"/>
<dbReference type="GO" id="GO:0005634">
    <property type="term" value="C:nucleus"/>
    <property type="evidence" value="ECO:0007669"/>
    <property type="project" value="TreeGrafter"/>
</dbReference>
<dbReference type="AlphaFoldDB" id="A0A6A6JMW1"/>
<feature type="region of interest" description="Disordered" evidence="5">
    <location>
        <begin position="1"/>
        <end position="135"/>
    </location>
</feature>
<evidence type="ECO:0000313" key="7">
    <source>
        <dbReference type="EMBL" id="KAF2277574.1"/>
    </source>
</evidence>
<name>A0A6A6JMW1_WESOR</name>
<feature type="compositionally biased region" description="Polar residues" evidence="5">
    <location>
        <begin position="1"/>
        <end position="15"/>
    </location>
</feature>
<evidence type="ECO:0000256" key="5">
    <source>
        <dbReference type="SAM" id="MobiDB-lite"/>
    </source>
</evidence>
<evidence type="ECO:0000256" key="4">
    <source>
        <dbReference type="PROSITE-ProRule" id="PRU00723"/>
    </source>
</evidence>
<dbReference type="InterPro" id="IPR019496">
    <property type="entry name" value="NUFIP1_cons_dom"/>
</dbReference>
<dbReference type="GO" id="GO:0000492">
    <property type="term" value="P:box C/D snoRNP assembly"/>
    <property type="evidence" value="ECO:0007669"/>
    <property type="project" value="TreeGrafter"/>
</dbReference>
<keyword evidence="1 4" id="KW-0479">Metal-binding</keyword>
<evidence type="ECO:0000313" key="8">
    <source>
        <dbReference type="Proteomes" id="UP000800097"/>
    </source>
</evidence>
<gene>
    <name evidence="7" type="ORF">EI97DRAFT_449662</name>
</gene>
<proteinExistence type="predicted"/>
<dbReference type="InterPro" id="IPR000571">
    <property type="entry name" value="Znf_CCCH"/>
</dbReference>
<feature type="compositionally biased region" description="Polar residues" evidence="5">
    <location>
        <begin position="47"/>
        <end position="61"/>
    </location>
</feature>
<dbReference type="Proteomes" id="UP000800097">
    <property type="component" value="Unassembled WGS sequence"/>
</dbReference>
<dbReference type="OrthoDB" id="273070at2759"/>
<dbReference type="EMBL" id="ML986490">
    <property type="protein sequence ID" value="KAF2277574.1"/>
    <property type="molecule type" value="Genomic_DNA"/>
</dbReference>
<dbReference type="GO" id="GO:0008270">
    <property type="term" value="F:zinc ion binding"/>
    <property type="evidence" value="ECO:0007669"/>
    <property type="project" value="UniProtKB-KW"/>
</dbReference>